<evidence type="ECO:0000256" key="1">
    <source>
        <dbReference type="ARBA" id="ARBA00004377"/>
    </source>
</evidence>
<keyword evidence="4" id="KW-0488">Methylation</keyword>
<evidence type="ECO:0000256" key="4">
    <source>
        <dbReference type="ARBA" id="ARBA00022481"/>
    </source>
</evidence>
<evidence type="ECO:0000256" key="2">
    <source>
        <dbReference type="ARBA" id="ARBA00021549"/>
    </source>
</evidence>
<proteinExistence type="inferred from homology"/>
<accession>A0ABU1ZA06</accession>
<dbReference type="Proteomes" id="UP001180536">
    <property type="component" value="Unassembled WGS sequence"/>
</dbReference>
<organism evidence="13 14">
    <name type="scientific">Pelomonas aquatica</name>
    <dbReference type="NCBI Taxonomy" id="431058"/>
    <lineage>
        <taxon>Bacteria</taxon>
        <taxon>Pseudomonadati</taxon>
        <taxon>Pseudomonadota</taxon>
        <taxon>Betaproteobacteria</taxon>
        <taxon>Burkholderiales</taxon>
        <taxon>Sphaerotilaceae</taxon>
        <taxon>Roseateles</taxon>
    </lineage>
</organism>
<dbReference type="InterPro" id="IPR012902">
    <property type="entry name" value="N_methyl_site"/>
</dbReference>
<dbReference type="EMBL" id="JAVDXQ010000004">
    <property type="protein sequence ID" value="MDR7297432.1"/>
    <property type="molecule type" value="Genomic_DNA"/>
</dbReference>
<dbReference type="Pfam" id="PF12019">
    <property type="entry name" value="GspH"/>
    <property type="match status" value="1"/>
</dbReference>
<dbReference type="InterPro" id="IPR022346">
    <property type="entry name" value="T2SS_GspH"/>
</dbReference>
<dbReference type="Gene3D" id="3.30.700.10">
    <property type="entry name" value="Glycoprotein, Type 4 Pilin"/>
    <property type="match status" value="1"/>
</dbReference>
<evidence type="ECO:0000313" key="13">
    <source>
        <dbReference type="EMBL" id="MDR7297432.1"/>
    </source>
</evidence>
<name>A0ABU1ZA06_9BURK</name>
<feature type="transmembrane region" description="Helical" evidence="11">
    <location>
        <begin position="12"/>
        <end position="34"/>
    </location>
</feature>
<dbReference type="NCBIfam" id="TIGR02532">
    <property type="entry name" value="IV_pilin_GFxxxE"/>
    <property type="match status" value="1"/>
</dbReference>
<evidence type="ECO:0000256" key="6">
    <source>
        <dbReference type="ARBA" id="ARBA00022692"/>
    </source>
</evidence>
<evidence type="ECO:0000256" key="11">
    <source>
        <dbReference type="SAM" id="Phobius"/>
    </source>
</evidence>
<comment type="similarity">
    <text evidence="9">Belongs to the GSP H family.</text>
</comment>
<protein>
    <recommendedName>
        <fullName evidence="2">Type II secretion system protein H</fullName>
    </recommendedName>
    <alternativeName>
        <fullName evidence="10">General secretion pathway protein H</fullName>
    </alternativeName>
</protein>
<dbReference type="RefSeq" id="WP_056877151.1">
    <property type="nucleotide sequence ID" value="NZ_JAVDXQ010000004.1"/>
</dbReference>
<evidence type="ECO:0000256" key="3">
    <source>
        <dbReference type="ARBA" id="ARBA00022475"/>
    </source>
</evidence>
<evidence type="ECO:0000256" key="10">
    <source>
        <dbReference type="ARBA" id="ARBA00030775"/>
    </source>
</evidence>
<keyword evidence="3" id="KW-1003">Cell membrane</keyword>
<dbReference type="SUPFAM" id="SSF54523">
    <property type="entry name" value="Pili subunits"/>
    <property type="match status" value="1"/>
</dbReference>
<feature type="domain" description="General secretion pathway GspH" evidence="12">
    <location>
        <begin position="46"/>
        <end position="151"/>
    </location>
</feature>
<evidence type="ECO:0000256" key="7">
    <source>
        <dbReference type="ARBA" id="ARBA00022989"/>
    </source>
</evidence>
<evidence type="ECO:0000256" key="5">
    <source>
        <dbReference type="ARBA" id="ARBA00022519"/>
    </source>
</evidence>
<keyword evidence="7 11" id="KW-1133">Transmembrane helix</keyword>
<comment type="subcellular location">
    <subcellularLocation>
        <location evidence="1">Cell inner membrane</location>
        <topology evidence="1">Single-pass membrane protein</topology>
    </subcellularLocation>
</comment>
<dbReference type="InterPro" id="IPR045584">
    <property type="entry name" value="Pilin-like"/>
</dbReference>
<sequence>MLSRHRVAGFGLIELMVAVSILAILGAVAMPNFATWIRNSRMRTVAEALQAGVRLAQAEAQRRSQTVVFFLTNSKACTTESTAAADGSFWQILVVPDPLQSDDEAEVVQCGVLTDVSSGVSLSSRTTALCFGGDGRQTTQADPAGIGISCTAGRARFDVAPSVQGPENRPLRLLVTLAGAIRLCDPGKDSRAPDGCPRS</sequence>
<keyword evidence="6 11" id="KW-0812">Transmembrane</keyword>
<keyword evidence="14" id="KW-1185">Reference proteome</keyword>
<comment type="caution">
    <text evidence="13">The sequence shown here is derived from an EMBL/GenBank/DDBJ whole genome shotgun (WGS) entry which is preliminary data.</text>
</comment>
<keyword evidence="8 11" id="KW-0472">Membrane</keyword>
<gene>
    <name evidence="13" type="ORF">J2X16_002781</name>
</gene>
<evidence type="ECO:0000259" key="12">
    <source>
        <dbReference type="Pfam" id="PF12019"/>
    </source>
</evidence>
<evidence type="ECO:0000256" key="8">
    <source>
        <dbReference type="ARBA" id="ARBA00023136"/>
    </source>
</evidence>
<evidence type="ECO:0000256" key="9">
    <source>
        <dbReference type="ARBA" id="ARBA00025772"/>
    </source>
</evidence>
<reference evidence="13 14" key="1">
    <citation type="submission" date="2023-07" db="EMBL/GenBank/DDBJ databases">
        <title>Sorghum-associated microbial communities from plants grown in Nebraska, USA.</title>
        <authorList>
            <person name="Schachtman D."/>
        </authorList>
    </citation>
    <scope>NUCLEOTIDE SEQUENCE [LARGE SCALE GENOMIC DNA]</scope>
    <source>
        <strain evidence="13 14">BE310</strain>
    </source>
</reference>
<evidence type="ECO:0000313" key="14">
    <source>
        <dbReference type="Proteomes" id="UP001180536"/>
    </source>
</evidence>
<keyword evidence="5" id="KW-0997">Cell inner membrane</keyword>
<dbReference type="Pfam" id="PF07963">
    <property type="entry name" value="N_methyl"/>
    <property type="match status" value="1"/>
</dbReference>